<sequence length="181" mass="19096">MDIRKTMLVKEVIETDSFFKSCEPITRVVIMAVVKNPFAGRFAEDLSLLFDIGGELGEKLASEAVTALSRPAVSYGKAAIVGVEGDLEQGGALIHPKLGKPMRAAVGGGKALIPSNVKIASVGGSIDIPLGHKDEAWSFDHFDTMTVMVADAPRPDEILFCVAVSDGPRPHPRVGSGPITS</sequence>
<organism evidence="1 2">
    <name type="scientific">Sneathiella marina</name>
    <dbReference type="NCBI Taxonomy" id="2950108"/>
    <lineage>
        <taxon>Bacteria</taxon>
        <taxon>Pseudomonadati</taxon>
        <taxon>Pseudomonadota</taxon>
        <taxon>Alphaproteobacteria</taxon>
        <taxon>Sneathiellales</taxon>
        <taxon>Sneathiellaceae</taxon>
        <taxon>Sneathiella</taxon>
    </lineage>
</organism>
<dbReference type="Gene3D" id="3.30.1330.110">
    <property type="entry name" value="BB2672"/>
    <property type="match status" value="1"/>
</dbReference>
<reference evidence="1" key="1">
    <citation type="submission" date="2022-06" db="EMBL/GenBank/DDBJ databases">
        <title>Sneathiella actinostolidae sp. nov., isolated from a sea anemonein the Western Pacific Ocean.</title>
        <authorList>
            <person name="Wei M.J."/>
        </authorList>
    </citation>
    <scope>NUCLEOTIDE SEQUENCE</scope>
    <source>
        <strain evidence="1">PHK-P5</strain>
    </source>
</reference>
<dbReference type="EMBL" id="CP098747">
    <property type="protein sequence ID" value="USG61984.1"/>
    <property type="molecule type" value="Genomic_DNA"/>
</dbReference>
<dbReference type="Proteomes" id="UP001056291">
    <property type="component" value="Chromosome"/>
</dbReference>
<dbReference type="InterPro" id="IPR009569">
    <property type="entry name" value="AA_synth_put"/>
</dbReference>
<proteinExistence type="predicted"/>
<keyword evidence="2" id="KW-1185">Reference proteome</keyword>
<evidence type="ECO:0000313" key="2">
    <source>
        <dbReference type="Proteomes" id="UP001056291"/>
    </source>
</evidence>
<protein>
    <submittedName>
        <fullName evidence="1">Amino acid synthesis family protein</fullName>
    </submittedName>
</protein>
<dbReference type="RefSeq" id="WP_251935470.1">
    <property type="nucleotide sequence ID" value="NZ_CP098747.1"/>
</dbReference>
<dbReference type="InterPro" id="IPR035936">
    <property type="entry name" value="BB2672"/>
</dbReference>
<dbReference type="SUPFAM" id="SSF160519">
    <property type="entry name" value="BB2672-like"/>
    <property type="match status" value="1"/>
</dbReference>
<gene>
    <name evidence="1" type="ORF">NBZ79_03220</name>
</gene>
<evidence type="ECO:0000313" key="1">
    <source>
        <dbReference type="EMBL" id="USG61984.1"/>
    </source>
</evidence>
<accession>A0ABY4W9M9</accession>
<dbReference type="Pfam" id="PF06684">
    <property type="entry name" value="AA_synth"/>
    <property type="match status" value="1"/>
</dbReference>
<name>A0ABY4W9M9_9PROT</name>